<sequence length="156" mass="16973" precursor="true">MTHPLSASRALCLLGLSLTVLTARADADVKRPDVDTAALPAIAPGWADLNPLRGNADAARIGGTIFNQTCARCHGENANGMRSPAPDLRRIGMACQRVKDPALRQRCLSDADHFFVKSVRYGKQKFGIVHMPPWDGVLEPSLVWSLRSFVETAPRN</sequence>
<keyword evidence="8" id="KW-1185">Reference proteome</keyword>
<dbReference type="PROSITE" id="PS51007">
    <property type="entry name" value="CYTC"/>
    <property type="match status" value="1"/>
</dbReference>
<evidence type="ECO:0000313" key="8">
    <source>
        <dbReference type="Proteomes" id="UP000293912"/>
    </source>
</evidence>
<dbReference type="EMBL" id="CP037867">
    <property type="protein sequence ID" value="QBM30381.1"/>
    <property type="molecule type" value="Genomic_DNA"/>
</dbReference>
<dbReference type="KEGG" id="hpse:HPF_22030"/>
<feature type="chain" id="PRO_5020775921" description="Cytochrome c domain-containing protein" evidence="5">
    <location>
        <begin position="26"/>
        <end position="156"/>
    </location>
</feature>
<reference evidence="7 8" key="1">
    <citation type="submission" date="2019-03" db="EMBL/GenBank/DDBJ databases">
        <authorList>
            <person name="Sebastian G."/>
            <person name="Baumann P."/>
            <person name="Ruckert C."/>
            <person name="Kalinowski J."/>
            <person name="Nebel B."/>
            <person name="Takors R."/>
            <person name="Blombach B."/>
        </authorList>
    </citation>
    <scope>NUCLEOTIDE SEQUENCE [LARGE SCALE GENOMIC DNA]</scope>
    <source>
        <strain evidence="7 8">DSM 1084</strain>
    </source>
</reference>
<dbReference type="GO" id="GO:0009055">
    <property type="term" value="F:electron transfer activity"/>
    <property type="evidence" value="ECO:0007669"/>
    <property type="project" value="InterPro"/>
</dbReference>
<evidence type="ECO:0000256" key="4">
    <source>
        <dbReference type="PROSITE-ProRule" id="PRU00433"/>
    </source>
</evidence>
<keyword evidence="2 4" id="KW-0479">Metal-binding</keyword>
<evidence type="ECO:0000313" key="7">
    <source>
        <dbReference type="EMBL" id="QBM30381.1"/>
    </source>
</evidence>
<evidence type="ECO:0000259" key="6">
    <source>
        <dbReference type="PROSITE" id="PS51007"/>
    </source>
</evidence>
<keyword evidence="1 4" id="KW-0349">Heme</keyword>
<gene>
    <name evidence="7" type="ORF">HPF_22030</name>
</gene>
<name>A0A4P6X955_HYDPS</name>
<dbReference type="GO" id="GO:0020037">
    <property type="term" value="F:heme binding"/>
    <property type="evidence" value="ECO:0007669"/>
    <property type="project" value="InterPro"/>
</dbReference>
<evidence type="ECO:0000256" key="2">
    <source>
        <dbReference type="ARBA" id="ARBA00022723"/>
    </source>
</evidence>
<keyword evidence="5" id="KW-0732">Signal</keyword>
<keyword evidence="3 4" id="KW-0408">Iron</keyword>
<evidence type="ECO:0000256" key="3">
    <source>
        <dbReference type="ARBA" id="ARBA00023004"/>
    </source>
</evidence>
<organism evidence="7 8">
    <name type="scientific">Hydrogenophaga pseudoflava</name>
    <name type="common">Pseudomonas carboxydoflava</name>
    <dbReference type="NCBI Taxonomy" id="47421"/>
    <lineage>
        <taxon>Bacteria</taxon>
        <taxon>Pseudomonadati</taxon>
        <taxon>Pseudomonadota</taxon>
        <taxon>Betaproteobacteria</taxon>
        <taxon>Burkholderiales</taxon>
        <taxon>Comamonadaceae</taxon>
        <taxon>Hydrogenophaga</taxon>
    </lineage>
</organism>
<proteinExistence type="predicted"/>
<dbReference type="InterPro" id="IPR036909">
    <property type="entry name" value="Cyt_c-like_dom_sf"/>
</dbReference>
<protein>
    <recommendedName>
        <fullName evidence="6">Cytochrome c domain-containing protein</fullName>
    </recommendedName>
</protein>
<dbReference type="Gene3D" id="1.10.760.10">
    <property type="entry name" value="Cytochrome c-like domain"/>
    <property type="match status" value="1"/>
</dbReference>
<feature type="domain" description="Cytochrome c" evidence="6">
    <location>
        <begin position="57"/>
        <end position="154"/>
    </location>
</feature>
<dbReference type="RefSeq" id="WP_066156893.1">
    <property type="nucleotide sequence ID" value="NZ_CP037867.1"/>
</dbReference>
<evidence type="ECO:0000256" key="5">
    <source>
        <dbReference type="SAM" id="SignalP"/>
    </source>
</evidence>
<dbReference type="InterPro" id="IPR009056">
    <property type="entry name" value="Cyt_c-like_dom"/>
</dbReference>
<accession>A0A4P6X955</accession>
<dbReference type="SUPFAM" id="SSF46626">
    <property type="entry name" value="Cytochrome c"/>
    <property type="match status" value="1"/>
</dbReference>
<feature type="signal peptide" evidence="5">
    <location>
        <begin position="1"/>
        <end position="25"/>
    </location>
</feature>
<evidence type="ECO:0000256" key="1">
    <source>
        <dbReference type="ARBA" id="ARBA00022617"/>
    </source>
</evidence>
<dbReference type="Proteomes" id="UP000293912">
    <property type="component" value="Chromosome"/>
</dbReference>
<dbReference type="Pfam" id="PF13442">
    <property type="entry name" value="Cytochrome_CBB3"/>
    <property type="match status" value="1"/>
</dbReference>
<dbReference type="GO" id="GO:0046872">
    <property type="term" value="F:metal ion binding"/>
    <property type="evidence" value="ECO:0007669"/>
    <property type="project" value="UniProtKB-KW"/>
</dbReference>
<dbReference type="AlphaFoldDB" id="A0A4P6X955"/>